<evidence type="ECO:0000313" key="1">
    <source>
        <dbReference type="EMBL" id="GIX68173.1"/>
    </source>
</evidence>
<evidence type="ECO:0000313" key="2">
    <source>
        <dbReference type="Proteomes" id="UP001054945"/>
    </source>
</evidence>
<dbReference type="EMBL" id="BPLR01001932">
    <property type="protein sequence ID" value="GIX68173.1"/>
    <property type="molecule type" value="Genomic_DNA"/>
</dbReference>
<proteinExistence type="predicted"/>
<organism evidence="1 2">
    <name type="scientific">Caerostris extrusa</name>
    <name type="common">Bark spider</name>
    <name type="synonym">Caerostris bankana</name>
    <dbReference type="NCBI Taxonomy" id="172846"/>
    <lineage>
        <taxon>Eukaryota</taxon>
        <taxon>Metazoa</taxon>
        <taxon>Ecdysozoa</taxon>
        <taxon>Arthropoda</taxon>
        <taxon>Chelicerata</taxon>
        <taxon>Arachnida</taxon>
        <taxon>Araneae</taxon>
        <taxon>Araneomorphae</taxon>
        <taxon>Entelegynae</taxon>
        <taxon>Araneoidea</taxon>
        <taxon>Araneidae</taxon>
        <taxon>Caerostris</taxon>
    </lineage>
</organism>
<gene>
    <name evidence="1" type="ORF">CEXT_733521</name>
</gene>
<keyword evidence="2" id="KW-1185">Reference proteome</keyword>
<name>A0AAV4M709_CAEEX</name>
<sequence>MDTSNTFNQSFHCLLKGIIKNFPDMQILYMPSRNSNMCADNELTEETTEDTLSGEGSLCKDKHSVTIERTSSAVSENLSSALCVFQGGPSGGRKPGSRLCEESVSENLQQLIALEDSPLVPEKKLTKFASSVFNL</sequence>
<protein>
    <submittedName>
        <fullName evidence="1">Uncharacterized protein</fullName>
    </submittedName>
</protein>
<comment type="caution">
    <text evidence="1">The sequence shown here is derived from an EMBL/GenBank/DDBJ whole genome shotgun (WGS) entry which is preliminary data.</text>
</comment>
<dbReference type="Proteomes" id="UP001054945">
    <property type="component" value="Unassembled WGS sequence"/>
</dbReference>
<reference evidence="1 2" key="1">
    <citation type="submission" date="2021-06" db="EMBL/GenBank/DDBJ databases">
        <title>Caerostris extrusa draft genome.</title>
        <authorList>
            <person name="Kono N."/>
            <person name="Arakawa K."/>
        </authorList>
    </citation>
    <scope>NUCLEOTIDE SEQUENCE [LARGE SCALE GENOMIC DNA]</scope>
</reference>
<dbReference type="AlphaFoldDB" id="A0AAV4M709"/>
<accession>A0AAV4M709</accession>